<dbReference type="PANTHER" id="PTHR43179:SF12">
    <property type="entry name" value="GALACTOFURANOSYLTRANSFERASE GLFT2"/>
    <property type="match status" value="1"/>
</dbReference>
<gene>
    <name evidence="6" type="ORF">SAMN05216565_11735</name>
</gene>
<protein>
    <submittedName>
        <fullName evidence="6">Glycosyltransferase, GT2 family</fullName>
    </submittedName>
</protein>
<dbReference type="STRING" id="930152.SAMN05216565_11735"/>
<dbReference type="GO" id="GO:0016757">
    <property type="term" value="F:glycosyltransferase activity"/>
    <property type="evidence" value="ECO:0007669"/>
    <property type="project" value="UniProtKB-KW"/>
</dbReference>
<dbReference type="SUPFAM" id="SSF53448">
    <property type="entry name" value="Nucleotide-diphospho-sugar transferases"/>
    <property type="match status" value="1"/>
</dbReference>
<organism evidence="6 7">
    <name type="scientific">Litchfieldia salsa</name>
    <dbReference type="NCBI Taxonomy" id="930152"/>
    <lineage>
        <taxon>Bacteria</taxon>
        <taxon>Bacillati</taxon>
        <taxon>Bacillota</taxon>
        <taxon>Bacilli</taxon>
        <taxon>Bacillales</taxon>
        <taxon>Bacillaceae</taxon>
        <taxon>Litchfieldia</taxon>
    </lineage>
</organism>
<evidence type="ECO:0000256" key="1">
    <source>
        <dbReference type="ARBA" id="ARBA00004776"/>
    </source>
</evidence>
<proteinExistence type="inferred from homology"/>
<evidence type="ECO:0000259" key="5">
    <source>
        <dbReference type="Pfam" id="PF00535"/>
    </source>
</evidence>
<feature type="domain" description="Glycosyltransferase 2-like" evidence="5">
    <location>
        <begin position="10"/>
        <end position="152"/>
    </location>
</feature>
<comment type="pathway">
    <text evidence="1">Cell wall biogenesis; cell wall polysaccharide biosynthesis.</text>
</comment>
<dbReference type="RefSeq" id="WP_090859211.1">
    <property type="nucleotide sequence ID" value="NZ_FNJU01000017.1"/>
</dbReference>
<dbReference type="InterPro" id="IPR001173">
    <property type="entry name" value="Glyco_trans_2-like"/>
</dbReference>
<dbReference type="PANTHER" id="PTHR43179">
    <property type="entry name" value="RHAMNOSYLTRANSFERASE WBBL"/>
    <property type="match status" value="1"/>
</dbReference>
<sequence>MSNTTVAISIVTYNSTHIFKVLDHLRKEFEQDNRFHFFIFDNNSTDTYKEQLKEYENFAKITFYHENNGFGFGHNHNLLIATEDYFLIFNPDIILEKENLLRMLDVMEQDPTISLLAPKVLNPDGSVQHLMRKRVTVFDYWLRFMPFKFIKTMFAKRLETYECRNVPDDRNIEIRMVSGCFMLIRGTDFKEIKGFDERYFMYFEDTDLCLELEKRNKKVVYTPFSSVVHYYERGSHKNSKLFKIFLKSMYKYFNKWGWKLF</sequence>
<evidence type="ECO:0000313" key="6">
    <source>
        <dbReference type="EMBL" id="SDP94942.1"/>
    </source>
</evidence>
<keyword evidence="4 6" id="KW-0808">Transferase</keyword>
<dbReference type="EMBL" id="FNJU01000017">
    <property type="protein sequence ID" value="SDP94942.1"/>
    <property type="molecule type" value="Genomic_DNA"/>
</dbReference>
<evidence type="ECO:0000256" key="4">
    <source>
        <dbReference type="ARBA" id="ARBA00022679"/>
    </source>
</evidence>
<reference evidence="7" key="1">
    <citation type="submission" date="2016-10" db="EMBL/GenBank/DDBJ databases">
        <authorList>
            <person name="Varghese N."/>
            <person name="Submissions S."/>
        </authorList>
    </citation>
    <scope>NUCLEOTIDE SEQUENCE [LARGE SCALE GENOMIC DNA]</scope>
    <source>
        <strain evidence="7">IBRC-M10078</strain>
    </source>
</reference>
<accession>A0A1H0WWC3</accession>
<dbReference type="Proteomes" id="UP000199159">
    <property type="component" value="Unassembled WGS sequence"/>
</dbReference>
<dbReference type="InterPro" id="IPR029044">
    <property type="entry name" value="Nucleotide-diphossugar_trans"/>
</dbReference>
<dbReference type="CDD" id="cd04186">
    <property type="entry name" value="GT_2_like_c"/>
    <property type="match status" value="1"/>
</dbReference>
<dbReference type="Gene3D" id="3.90.550.10">
    <property type="entry name" value="Spore Coat Polysaccharide Biosynthesis Protein SpsA, Chain A"/>
    <property type="match status" value="1"/>
</dbReference>
<dbReference type="Pfam" id="PF00535">
    <property type="entry name" value="Glycos_transf_2"/>
    <property type="match status" value="1"/>
</dbReference>
<dbReference type="OrthoDB" id="9771846at2"/>
<evidence type="ECO:0000256" key="2">
    <source>
        <dbReference type="ARBA" id="ARBA00006739"/>
    </source>
</evidence>
<keyword evidence="7" id="KW-1185">Reference proteome</keyword>
<evidence type="ECO:0000313" key="7">
    <source>
        <dbReference type="Proteomes" id="UP000199159"/>
    </source>
</evidence>
<dbReference type="AlphaFoldDB" id="A0A1H0WWC3"/>
<name>A0A1H0WWC3_9BACI</name>
<evidence type="ECO:0000256" key="3">
    <source>
        <dbReference type="ARBA" id="ARBA00022676"/>
    </source>
</evidence>
<comment type="similarity">
    <text evidence="2">Belongs to the glycosyltransferase 2 family.</text>
</comment>
<keyword evidence="3" id="KW-0328">Glycosyltransferase</keyword>